<proteinExistence type="predicted"/>
<protein>
    <submittedName>
        <fullName evidence="4">PglZ domain-containing protein</fullName>
    </submittedName>
</protein>
<feature type="domain" description="Response regulatory" evidence="3">
    <location>
        <begin position="5"/>
        <end position="119"/>
    </location>
</feature>
<evidence type="ECO:0000313" key="4">
    <source>
        <dbReference type="EMBL" id="MBC5834185.1"/>
    </source>
</evidence>
<name>A0ABR7IWM3_9FLAO</name>
<gene>
    <name evidence="4" type="ORF">H8R27_04730</name>
</gene>
<dbReference type="PANTHER" id="PTHR44591:SF3">
    <property type="entry name" value="RESPONSE REGULATORY DOMAIN-CONTAINING PROTEIN"/>
    <property type="match status" value="1"/>
</dbReference>
<dbReference type="SUPFAM" id="SSF52172">
    <property type="entry name" value="CheY-like"/>
    <property type="match status" value="1"/>
</dbReference>
<dbReference type="Proteomes" id="UP000605990">
    <property type="component" value="Unassembled WGS sequence"/>
</dbReference>
<reference evidence="4 5" key="1">
    <citation type="submission" date="2020-08" db="EMBL/GenBank/DDBJ databases">
        <title>Description of novel Flavobacterium F-408 isolate.</title>
        <authorList>
            <person name="Saticioglu I.B."/>
            <person name="Duman M."/>
            <person name="Altun S."/>
        </authorList>
    </citation>
    <scope>NUCLEOTIDE SEQUENCE [LARGE SCALE GENOMIC DNA]</scope>
    <source>
        <strain evidence="4 5">F-408</strain>
    </source>
</reference>
<keyword evidence="1 2" id="KW-0597">Phosphoprotein</keyword>
<evidence type="ECO:0000259" key="3">
    <source>
        <dbReference type="PROSITE" id="PS50110"/>
    </source>
</evidence>
<evidence type="ECO:0000256" key="1">
    <source>
        <dbReference type="ARBA" id="ARBA00022553"/>
    </source>
</evidence>
<sequence length="517" mass="60381">MNNIKILWVDDEIDLLKPHILFLEKKNYDVTTCNNGQDAIDLYKETAFDVVFLDENMPGLSGLETLSEMKEYKSSTPVIMITKSEEEYIMEEAIGSKIADYLIKPVNPNQILLSLKKNLDHSRLISEKTTLDYQKEFRKIAMEMSMVNSFDEWAEFYRKLVYWEIELETIEDQNLIQILESQKAEANLQFGKFIERNYEDWFDEKADKPILSHKLFGEFVAPEIRKKDKPILFVVIDNLRLDQWKIFESIVFNHYKVEKEANYYSILPTATQYARNAIFSGLLPLEMEKKFPQYWKNDTEEGGKNLHEADFLNEQLKRLGLNIKSEYYKITNLRDGKKLVDNFKACKNNDLTTVVYNFVDMLSHAKTEMDVVKELASNDKAYRSLTLSWFKNSPLLEMIQQAQQMGFKLIITTDHGTINCKNPSKVIGDKNTSLNLRYKTGRSLTYEDKDVYAVKDPKKIGLPSINMTSSYIFAKSDYFLAYVNNFNHYVSYYRNTYQHGGISLEEMIIPCIVLNPK</sequence>
<dbReference type="InterPro" id="IPR011006">
    <property type="entry name" value="CheY-like_superfamily"/>
</dbReference>
<dbReference type="InterPro" id="IPR050595">
    <property type="entry name" value="Bact_response_regulator"/>
</dbReference>
<evidence type="ECO:0000313" key="5">
    <source>
        <dbReference type="Proteomes" id="UP000605990"/>
    </source>
</evidence>
<evidence type="ECO:0000256" key="2">
    <source>
        <dbReference type="PROSITE-ProRule" id="PRU00169"/>
    </source>
</evidence>
<feature type="modified residue" description="4-aspartylphosphate" evidence="2">
    <location>
        <position position="54"/>
    </location>
</feature>
<comment type="caution">
    <text evidence="4">The sequence shown here is derived from an EMBL/GenBank/DDBJ whole genome shotgun (WGS) entry which is preliminary data.</text>
</comment>
<dbReference type="EMBL" id="JACRUN010000001">
    <property type="protein sequence ID" value="MBC5834185.1"/>
    <property type="molecule type" value="Genomic_DNA"/>
</dbReference>
<dbReference type="Gene3D" id="3.40.50.2300">
    <property type="match status" value="1"/>
</dbReference>
<dbReference type="InterPro" id="IPR017850">
    <property type="entry name" value="Alkaline_phosphatase_core_sf"/>
</dbReference>
<dbReference type="PROSITE" id="PS50110">
    <property type="entry name" value="RESPONSE_REGULATORY"/>
    <property type="match status" value="1"/>
</dbReference>
<keyword evidence="5" id="KW-1185">Reference proteome</keyword>
<organism evidence="4 5">
    <name type="scientific">Flavobacterium bernardetii</name>
    <dbReference type="NCBI Taxonomy" id="2813823"/>
    <lineage>
        <taxon>Bacteria</taxon>
        <taxon>Pseudomonadati</taxon>
        <taxon>Bacteroidota</taxon>
        <taxon>Flavobacteriia</taxon>
        <taxon>Flavobacteriales</taxon>
        <taxon>Flavobacteriaceae</taxon>
        <taxon>Flavobacterium</taxon>
    </lineage>
</organism>
<dbReference type="RefSeq" id="WP_166125392.1">
    <property type="nucleotide sequence ID" value="NZ_JAANOQ010000001.1"/>
</dbReference>
<dbReference type="InterPro" id="IPR001789">
    <property type="entry name" value="Sig_transdc_resp-reg_receiver"/>
</dbReference>
<dbReference type="PANTHER" id="PTHR44591">
    <property type="entry name" value="STRESS RESPONSE REGULATOR PROTEIN 1"/>
    <property type="match status" value="1"/>
</dbReference>
<dbReference type="Pfam" id="PF00072">
    <property type="entry name" value="Response_reg"/>
    <property type="match status" value="1"/>
</dbReference>
<dbReference type="SUPFAM" id="SSF53649">
    <property type="entry name" value="Alkaline phosphatase-like"/>
    <property type="match status" value="1"/>
</dbReference>
<accession>A0ABR7IWM3</accession>
<dbReference type="Pfam" id="PF08665">
    <property type="entry name" value="PglZ"/>
    <property type="match status" value="1"/>
</dbReference>
<dbReference type="CDD" id="cd00156">
    <property type="entry name" value="REC"/>
    <property type="match status" value="1"/>
</dbReference>
<dbReference type="SMART" id="SM00448">
    <property type="entry name" value="REC"/>
    <property type="match status" value="1"/>
</dbReference>